<feature type="transmembrane region" description="Helical" evidence="6">
    <location>
        <begin position="60"/>
        <end position="81"/>
    </location>
</feature>
<feature type="transmembrane region" description="Helical" evidence="6">
    <location>
        <begin position="401"/>
        <end position="423"/>
    </location>
</feature>
<proteinExistence type="predicted"/>
<evidence type="ECO:0000313" key="7">
    <source>
        <dbReference type="EMBL" id="AVI50620.1"/>
    </source>
</evidence>
<gene>
    <name evidence="7" type="ORF">C5O00_05330</name>
</gene>
<feature type="transmembrane region" description="Helical" evidence="6">
    <location>
        <begin position="131"/>
        <end position="151"/>
    </location>
</feature>
<evidence type="ECO:0000256" key="2">
    <source>
        <dbReference type="ARBA" id="ARBA00022475"/>
    </source>
</evidence>
<keyword evidence="2" id="KW-1003">Cell membrane</keyword>
<keyword evidence="3 6" id="KW-0812">Transmembrane</keyword>
<evidence type="ECO:0000256" key="4">
    <source>
        <dbReference type="ARBA" id="ARBA00022989"/>
    </source>
</evidence>
<name>A0A2S0HVG3_9FLAO</name>
<feature type="transmembrane region" description="Helical" evidence="6">
    <location>
        <begin position="163"/>
        <end position="182"/>
    </location>
</feature>
<dbReference type="CDD" id="cd13128">
    <property type="entry name" value="MATE_Wzx_like"/>
    <property type="match status" value="1"/>
</dbReference>
<dbReference type="Pfam" id="PF13440">
    <property type="entry name" value="Polysacc_synt_3"/>
    <property type="match status" value="1"/>
</dbReference>
<feature type="transmembrane region" description="Helical" evidence="6">
    <location>
        <begin position="265"/>
        <end position="292"/>
    </location>
</feature>
<dbReference type="PANTHER" id="PTHR30250">
    <property type="entry name" value="PST FAMILY PREDICTED COLANIC ACID TRANSPORTER"/>
    <property type="match status" value="1"/>
</dbReference>
<feature type="transmembrane region" description="Helical" evidence="6">
    <location>
        <begin position="345"/>
        <end position="367"/>
    </location>
</feature>
<feature type="transmembrane region" description="Helical" evidence="6">
    <location>
        <begin position="233"/>
        <end position="253"/>
    </location>
</feature>
<feature type="transmembrane region" description="Helical" evidence="6">
    <location>
        <begin position="188"/>
        <end position="212"/>
    </location>
</feature>
<evidence type="ECO:0000256" key="5">
    <source>
        <dbReference type="ARBA" id="ARBA00023136"/>
    </source>
</evidence>
<sequence>MKLRATIRDLFNNAMVFKSLNVLALRIAGMLLFFGLTLFLTNNFEAGLVGQYDFSRALLIFLGGACVFGMHQSVIYYAGYLKSKNSLSYLKKLYGKMLVIVFSIAFLFFLAVLLVSPSFIDSLFDKEVSKLVSYSVFALFFYGVTLLNIDVFRAISKIYISEFYRNVLRYALFFVAIIYLYYSGNPHFLVEVFLLNFTFLALLSTAYLFYYFSKIKVDPTSEEIGFKQILKRSGPMAISAITYLLMQSVDVILLSKYSSFERVAFYSVAIKLTTVLSIVLASVNTVYAPSFAEWYSKNDLQSLKQGIKRATRLIFIFTFPAIVLVFLFSKMILGFFGPGYIEARWALIILLIGQAVNALCGSVGVYMNMTGKQVVFQRILVTAFTINVVLNLVLIPKYDLLGAAIATTISTVFWNIVTTTYIYRKDKIITFLTLK</sequence>
<feature type="transmembrane region" description="Helical" evidence="6">
    <location>
        <begin position="313"/>
        <end position="333"/>
    </location>
</feature>
<dbReference type="PANTHER" id="PTHR30250:SF11">
    <property type="entry name" value="O-ANTIGEN TRANSPORTER-RELATED"/>
    <property type="match status" value="1"/>
</dbReference>
<keyword evidence="8" id="KW-1185">Reference proteome</keyword>
<keyword evidence="5 6" id="KW-0472">Membrane</keyword>
<dbReference type="KEGG" id="aue:C5O00_05330"/>
<dbReference type="Proteomes" id="UP000238442">
    <property type="component" value="Chromosome"/>
</dbReference>
<dbReference type="GO" id="GO:0005886">
    <property type="term" value="C:plasma membrane"/>
    <property type="evidence" value="ECO:0007669"/>
    <property type="project" value="UniProtKB-SubCell"/>
</dbReference>
<dbReference type="InterPro" id="IPR050833">
    <property type="entry name" value="Poly_Biosynth_Transport"/>
</dbReference>
<organism evidence="7 8">
    <name type="scientific">Pukyongia salina</name>
    <dbReference type="NCBI Taxonomy" id="2094025"/>
    <lineage>
        <taxon>Bacteria</taxon>
        <taxon>Pseudomonadati</taxon>
        <taxon>Bacteroidota</taxon>
        <taxon>Flavobacteriia</taxon>
        <taxon>Flavobacteriales</taxon>
        <taxon>Flavobacteriaceae</taxon>
        <taxon>Pukyongia</taxon>
    </lineage>
</organism>
<feature type="transmembrane region" description="Helical" evidence="6">
    <location>
        <begin position="20"/>
        <end position="40"/>
    </location>
</feature>
<feature type="transmembrane region" description="Helical" evidence="6">
    <location>
        <begin position="379"/>
        <end position="395"/>
    </location>
</feature>
<dbReference type="RefSeq" id="WP_105215591.1">
    <property type="nucleotide sequence ID" value="NZ_CP027062.1"/>
</dbReference>
<feature type="transmembrane region" description="Helical" evidence="6">
    <location>
        <begin position="93"/>
        <end position="119"/>
    </location>
</feature>
<dbReference type="AlphaFoldDB" id="A0A2S0HVG3"/>
<keyword evidence="4 6" id="KW-1133">Transmembrane helix</keyword>
<evidence type="ECO:0000313" key="8">
    <source>
        <dbReference type="Proteomes" id="UP000238442"/>
    </source>
</evidence>
<dbReference type="EMBL" id="CP027062">
    <property type="protein sequence ID" value="AVI50620.1"/>
    <property type="molecule type" value="Genomic_DNA"/>
</dbReference>
<reference evidence="7 8" key="1">
    <citation type="submission" date="2018-02" db="EMBL/GenBank/DDBJ databases">
        <title>Genomic analysis of the strain RR4-38 isolated from a seawater recirculating aquaculture system.</title>
        <authorList>
            <person name="Kim Y.-S."/>
            <person name="Jang Y.H."/>
            <person name="Kim K.-H."/>
        </authorList>
    </citation>
    <scope>NUCLEOTIDE SEQUENCE [LARGE SCALE GENOMIC DNA]</scope>
    <source>
        <strain evidence="7 8">RR4-38</strain>
    </source>
</reference>
<dbReference type="OrthoDB" id="824226at2"/>
<accession>A0A2S0HVG3</accession>
<evidence type="ECO:0000256" key="3">
    <source>
        <dbReference type="ARBA" id="ARBA00022692"/>
    </source>
</evidence>
<comment type="subcellular location">
    <subcellularLocation>
        <location evidence="1">Cell membrane</location>
        <topology evidence="1">Multi-pass membrane protein</topology>
    </subcellularLocation>
</comment>
<evidence type="ECO:0000256" key="1">
    <source>
        <dbReference type="ARBA" id="ARBA00004651"/>
    </source>
</evidence>
<evidence type="ECO:0000256" key="6">
    <source>
        <dbReference type="SAM" id="Phobius"/>
    </source>
</evidence>
<protein>
    <submittedName>
        <fullName evidence="7">Uncharacterized protein</fullName>
    </submittedName>
</protein>